<accession>A0A6I4HI77</accession>
<proteinExistence type="predicted"/>
<name>A0A6I4HI77_ACIBA</name>
<protein>
    <submittedName>
        <fullName evidence="3">Oxidoreductase</fullName>
    </submittedName>
</protein>
<reference evidence="3 4" key="1">
    <citation type="submission" date="2019-11" db="EMBL/GenBank/DDBJ databases">
        <title>Multidrug-resistant Acinetobacter baumannii moving toward extensively drug-resistant over fifteen years in South of Brazil.</title>
        <authorList>
            <person name="Fedrigo N.H."/>
            <person name="Cerdeira L."/>
            <person name="Fuga B."/>
            <person name="Marini P.V.B."/>
            <person name="Shinohara D.R."/>
            <person name="Carrara-Marroni F.E."/>
            <person name="Lincopan N."/>
            <person name="Tognim M.C.B."/>
        </authorList>
    </citation>
    <scope>NUCLEOTIDE SEQUENCE [LARGE SCALE GENOMIC DNA]</scope>
    <source>
        <strain evidence="3 4">Ac576</strain>
    </source>
</reference>
<gene>
    <name evidence="3" type="ORF">GNY86_03145</name>
</gene>
<dbReference type="InterPro" id="IPR013557">
    <property type="entry name" value="AntA/B_antirep"/>
</dbReference>
<sequence length="244" mass="28264">MNQLIKVTTNENDEQLVSARDLYGFLGIKKRFSAWWKQYDEMFIKEEDFTSVPGGTPVSGGNGNIQYVSDYVLKLDVAKHISMLTKTEKGKEARKYFIQLEKFWNSPEMVTKRALEFQQKKIEKLELENQELRPKALFADAVSTSETSISVNDMAKILKQNGFDIGQNRLFDWLRKRGYLIKRRGTSFNVPTQRSMELKIFEIKETTIVHSNGQTSIKKTPKITGKGQRYILDKFFDEIDRVGV</sequence>
<dbReference type="Pfam" id="PF08346">
    <property type="entry name" value="AntA"/>
    <property type="match status" value="1"/>
</dbReference>
<dbReference type="AlphaFoldDB" id="A0A6I4HI77"/>
<evidence type="ECO:0000259" key="2">
    <source>
        <dbReference type="Pfam" id="PF08346"/>
    </source>
</evidence>
<evidence type="ECO:0000259" key="1">
    <source>
        <dbReference type="Pfam" id="PF03374"/>
    </source>
</evidence>
<evidence type="ECO:0000313" key="3">
    <source>
        <dbReference type="EMBL" id="MVM90508.1"/>
    </source>
</evidence>
<dbReference type="EMBL" id="WPIP01000013">
    <property type="protein sequence ID" value="MVM90508.1"/>
    <property type="molecule type" value="Genomic_DNA"/>
</dbReference>
<dbReference type="Pfam" id="PF03374">
    <property type="entry name" value="ANT"/>
    <property type="match status" value="1"/>
</dbReference>
<comment type="caution">
    <text evidence="3">The sequence shown here is derived from an EMBL/GenBank/DDBJ whole genome shotgun (WGS) entry which is preliminary data.</text>
</comment>
<organism evidence="3 4">
    <name type="scientific">Acinetobacter baumannii</name>
    <dbReference type="NCBI Taxonomy" id="470"/>
    <lineage>
        <taxon>Bacteria</taxon>
        <taxon>Pseudomonadati</taxon>
        <taxon>Pseudomonadota</taxon>
        <taxon>Gammaproteobacteria</taxon>
        <taxon>Moraxellales</taxon>
        <taxon>Moraxellaceae</taxon>
        <taxon>Acinetobacter</taxon>
        <taxon>Acinetobacter calcoaceticus/baumannii complex</taxon>
    </lineage>
</organism>
<dbReference type="Proteomes" id="UP000439424">
    <property type="component" value="Unassembled WGS sequence"/>
</dbReference>
<feature type="domain" description="Antirepressor protein C-terminal" evidence="1">
    <location>
        <begin position="126"/>
        <end position="235"/>
    </location>
</feature>
<evidence type="ECO:0000313" key="4">
    <source>
        <dbReference type="Proteomes" id="UP000439424"/>
    </source>
</evidence>
<feature type="domain" description="AntA/AntB antirepressor" evidence="2">
    <location>
        <begin position="17"/>
        <end position="87"/>
    </location>
</feature>
<dbReference type="InterPro" id="IPR005039">
    <property type="entry name" value="Ant_C"/>
</dbReference>
<dbReference type="RefSeq" id="WP_323126437.1">
    <property type="nucleotide sequence ID" value="NZ_WPIP01000013.1"/>
</dbReference>
<dbReference type="GO" id="GO:0003677">
    <property type="term" value="F:DNA binding"/>
    <property type="evidence" value="ECO:0007669"/>
    <property type="project" value="InterPro"/>
</dbReference>